<dbReference type="Pfam" id="PF02362">
    <property type="entry name" value="B3"/>
    <property type="match status" value="1"/>
</dbReference>
<keyword evidence="5" id="KW-0805">Transcription regulation</keyword>
<feature type="region of interest" description="Disordered" evidence="9">
    <location>
        <begin position="724"/>
        <end position="801"/>
    </location>
</feature>
<dbReference type="PANTHER" id="PTHR46245:SF2">
    <property type="entry name" value="B3 DOMAIN-CONTAINING TRANSCRIPTION REPRESSOR VAL2"/>
    <property type="match status" value="1"/>
</dbReference>
<dbReference type="PROSITE" id="PS50863">
    <property type="entry name" value="B3"/>
    <property type="match status" value="1"/>
</dbReference>
<dbReference type="SUPFAM" id="SSF101936">
    <property type="entry name" value="DNA-binding pseudobarrel domain"/>
    <property type="match status" value="1"/>
</dbReference>
<dbReference type="Pfam" id="PF07496">
    <property type="entry name" value="zf-CW"/>
    <property type="match status" value="1"/>
</dbReference>
<feature type="domain" description="CW-type" evidence="11">
    <location>
        <begin position="571"/>
        <end position="621"/>
    </location>
</feature>
<dbReference type="PANTHER" id="PTHR46245">
    <property type="entry name" value="B3 DOMAIN-CONTAINING PROTEIN OS07G0563300"/>
    <property type="match status" value="1"/>
</dbReference>
<evidence type="ECO:0000256" key="9">
    <source>
        <dbReference type="SAM" id="MobiDB-lite"/>
    </source>
</evidence>
<evidence type="ECO:0000256" key="1">
    <source>
        <dbReference type="ARBA" id="ARBA00004123"/>
    </source>
</evidence>
<evidence type="ECO:0000256" key="8">
    <source>
        <dbReference type="ARBA" id="ARBA00023242"/>
    </source>
</evidence>
<feature type="region of interest" description="Disordered" evidence="9">
    <location>
        <begin position="821"/>
        <end position="885"/>
    </location>
</feature>
<evidence type="ECO:0000256" key="4">
    <source>
        <dbReference type="ARBA" id="ARBA00022833"/>
    </source>
</evidence>
<dbReference type="EMBL" id="JBDFQZ010000004">
    <property type="protein sequence ID" value="KAK9734271.1"/>
    <property type="molecule type" value="Genomic_DNA"/>
</dbReference>
<evidence type="ECO:0000256" key="3">
    <source>
        <dbReference type="ARBA" id="ARBA00022771"/>
    </source>
</evidence>
<keyword evidence="7" id="KW-0804">Transcription</keyword>
<dbReference type="Gene3D" id="3.30.40.100">
    <property type="match status" value="1"/>
</dbReference>
<evidence type="ECO:0000256" key="5">
    <source>
        <dbReference type="ARBA" id="ARBA00023015"/>
    </source>
</evidence>
<gene>
    <name evidence="12" type="ORF">RND81_04G127600</name>
</gene>
<feature type="region of interest" description="Disordered" evidence="9">
    <location>
        <begin position="658"/>
        <end position="684"/>
    </location>
</feature>
<name>A0AAW1LNH9_SAPOF</name>
<dbReference type="InterPro" id="IPR057743">
    <property type="entry name" value="Zfn_VAL1-3_N"/>
</dbReference>
<reference evidence="12" key="1">
    <citation type="submission" date="2024-03" db="EMBL/GenBank/DDBJ databases">
        <title>WGS assembly of Saponaria officinalis var. Norfolk2.</title>
        <authorList>
            <person name="Jenkins J."/>
            <person name="Shu S."/>
            <person name="Grimwood J."/>
            <person name="Barry K."/>
            <person name="Goodstein D."/>
            <person name="Schmutz J."/>
            <person name="Leebens-Mack J."/>
            <person name="Osbourn A."/>
        </authorList>
    </citation>
    <scope>NUCLEOTIDE SEQUENCE [LARGE SCALE GENOMIC DNA]</scope>
    <source>
        <strain evidence="12">JIC</strain>
    </source>
</reference>
<evidence type="ECO:0000256" key="7">
    <source>
        <dbReference type="ARBA" id="ARBA00023163"/>
    </source>
</evidence>
<dbReference type="Proteomes" id="UP001443914">
    <property type="component" value="Unassembled WGS sequence"/>
</dbReference>
<dbReference type="Gene3D" id="2.40.330.10">
    <property type="entry name" value="DNA-binding pseudobarrel domain"/>
    <property type="match status" value="1"/>
</dbReference>
<protein>
    <submittedName>
        <fullName evidence="12">Uncharacterized protein</fullName>
    </submittedName>
</protein>
<comment type="subcellular location">
    <subcellularLocation>
        <location evidence="1">Nucleus</location>
    </subcellularLocation>
</comment>
<dbReference type="CDD" id="cd10017">
    <property type="entry name" value="B3_DNA"/>
    <property type="match status" value="1"/>
</dbReference>
<dbReference type="InterPro" id="IPR003340">
    <property type="entry name" value="B3_DNA-bd"/>
</dbReference>
<dbReference type="GO" id="GO:0008270">
    <property type="term" value="F:zinc ion binding"/>
    <property type="evidence" value="ECO:0007669"/>
    <property type="project" value="UniProtKB-KW"/>
</dbReference>
<keyword evidence="13" id="KW-1185">Reference proteome</keyword>
<feature type="domain" description="TF-B3" evidence="10">
    <location>
        <begin position="331"/>
        <end position="432"/>
    </location>
</feature>
<proteinExistence type="predicted"/>
<dbReference type="GO" id="GO:0005634">
    <property type="term" value="C:nucleus"/>
    <property type="evidence" value="ECO:0007669"/>
    <property type="project" value="UniProtKB-SubCell"/>
</dbReference>
<dbReference type="SMART" id="SM01019">
    <property type="entry name" value="B3"/>
    <property type="match status" value="1"/>
</dbReference>
<sequence length="885" mass="96898">MAMKTCMNIACGTTSSAEWKTGWSLRSGELANLCDKCGYAFEQRIYCEEFHSDDSGWRECVTCGKRVHCGCIASVSLIELLDGGGVACIGCTRNPVPNCSTGVKSKKHSLCTLTENSEGVGSHKDKNGCSQLSMLRNPNTNATSGMLKQEGLVFPNTEATITAQPPPPPPRMDTPVISGSWTAGATWASTLAQTSMGSFLKDRIDGSSNIMQTRNDYESVARPNLNISLGAPSGKFQFTSGVAIKEKEQRKIPNPFNQGFLSPSFVPTPPKFPLSPAPNTNMSMMPQLRVAKSPFEGRGRHQLLPRYWPRITEQELQQISGDPNCTITPLFEKVLSASDAGRIGRLVLPKACAEAYFPPISQAEGLPIKIQDVKGKEWVFQFRFWPNNNSRMYVLEGVTPCIQSMQLQAGDTVTFSRKDPEGKLIMGFRKASPSMQDAPVTNGNSSLPQSMKGNTDTHMNVLSRQLDSACGNINFLNSDKFGEPIEGSLLPTSVMTTDKKKSRNIGPKGKRLLIDNQDVQALRLTWEEAQGMLRPAENAKPNIVVIDGFEIEEYEEPPVIGKSSVFAAHPSGEIDQWAQCDSCSKWRRLPADFLIPPKWMCADNAWDSARCFCSAPDELSAGELEKFSNLSKDFKKKRTTTADRAIPEQESSGLSALANAAGLGDDPDEAGTSATAPTTKHPRHRPGCSCIVCIQPPSGKGRHDSACTCTVCMTVKRRFRTLMMRKKKRQSDQEAGTILKTRRKKKSKGEDDKLEVENDESHIEMDSLLTEFTQIDDGDSTLDLNYNPEREENENSTNGQTDLTSLLQFVKQNGLTFWSPEEQASPASHSGQMAAEIEGQRVEEPPVGQAAHEEPPVSPASHSGQMAAEIEGQLENADKLLGDPQ</sequence>
<dbReference type="InterPro" id="IPR015300">
    <property type="entry name" value="DNA-bd_pseudobarrel_sf"/>
</dbReference>
<feature type="compositionally biased region" description="Basic and acidic residues" evidence="9">
    <location>
        <begin position="876"/>
        <end position="885"/>
    </location>
</feature>
<evidence type="ECO:0000259" key="10">
    <source>
        <dbReference type="PROSITE" id="PS50863"/>
    </source>
</evidence>
<keyword evidence="6" id="KW-0238">DNA-binding</keyword>
<dbReference type="GO" id="GO:0006355">
    <property type="term" value="P:regulation of DNA-templated transcription"/>
    <property type="evidence" value="ECO:0007669"/>
    <property type="project" value="UniProtKB-ARBA"/>
</dbReference>
<dbReference type="AlphaFoldDB" id="A0AAW1LNH9"/>
<dbReference type="GO" id="GO:0003677">
    <property type="term" value="F:DNA binding"/>
    <property type="evidence" value="ECO:0007669"/>
    <property type="project" value="UniProtKB-KW"/>
</dbReference>
<evidence type="ECO:0000259" key="11">
    <source>
        <dbReference type="PROSITE" id="PS51050"/>
    </source>
</evidence>
<dbReference type="FunFam" id="2.40.330.10:FF:000006">
    <property type="entry name" value="B3 domain-containing transcription repressor VAL1"/>
    <property type="match status" value="1"/>
</dbReference>
<accession>A0AAW1LNH9</accession>
<evidence type="ECO:0000313" key="13">
    <source>
        <dbReference type="Proteomes" id="UP001443914"/>
    </source>
</evidence>
<dbReference type="InterPro" id="IPR011124">
    <property type="entry name" value="Znf_CW"/>
</dbReference>
<evidence type="ECO:0000313" key="12">
    <source>
        <dbReference type="EMBL" id="KAK9734271.1"/>
    </source>
</evidence>
<keyword evidence="8" id="KW-0539">Nucleus</keyword>
<keyword evidence="3" id="KW-0863">Zinc-finger</keyword>
<keyword evidence="2" id="KW-0479">Metal-binding</keyword>
<organism evidence="12 13">
    <name type="scientific">Saponaria officinalis</name>
    <name type="common">Common soapwort</name>
    <name type="synonym">Lychnis saponaria</name>
    <dbReference type="NCBI Taxonomy" id="3572"/>
    <lineage>
        <taxon>Eukaryota</taxon>
        <taxon>Viridiplantae</taxon>
        <taxon>Streptophyta</taxon>
        <taxon>Embryophyta</taxon>
        <taxon>Tracheophyta</taxon>
        <taxon>Spermatophyta</taxon>
        <taxon>Magnoliopsida</taxon>
        <taxon>eudicotyledons</taxon>
        <taxon>Gunneridae</taxon>
        <taxon>Pentapetalae</taxon>
        <taxon>Caryophyllales</taxon>
        <taxon>Caryophyllaceae</taxon>
        <taxon>Caryophylleae</taxon>
        <taxon>Saponaria</taxon>
    </lineage>
</organism>
<feature type="compositionally biased region" description="Basic and acidic residues" evidence="9">
    <location>
        <begin position="748"/>
        <end position="765"/>
    </location>
</feature>
<keyword evidence="4" id="KW-0862">Zinc</keyword>
<dbReference type="PROSITE" id="PS51050">
    <property type="entry name" value="ZF_CW"/>
    <property type="match status" value="1"/>
</dbReference>
<comment type="caution">
    <text evidence="12">The sequence shown here is derived from an EMBL/GenBank/DDBJ whole genome shotgun (WGS) entry which is preliminary data.</text>
</comment>
<evidence type="ECO:0000256" key="2">
    <source>
        <dbReference type="ARBA" id="ARBA00022723"/>
    </source>
</evidence>
<dbReference type="Pfam" id="PF25813">
    <property type="entry name" value="zf_VAL1_N"/>
    <property type="match status" value="1"/>
</dbReference>
<evidence type="ECO:0000256" key="6">
    <source>
        <dbReference type="ARBA" id="ARBA00023125"/>
    </source>
</evidence>